<evidence type="ECO:0000313" key="2">
    <source>
        <dbReference type="Proteomes" id="UP001302745"/>
    </source>
</evidence>
<reference evidence="1" key="2">
    <citation type="submission" date="2023-05" db="EMBL/GenBank/DDBJ databases">
        <authorList>
            <consortium name="Lawrence Berkeley National Laboratory"/>
            <person name="Steindorff A."/>
            <person name="Hensen N."/>
            <person name="Bonometti L."/>
            <person name="Westerberg I."/>
            <person name="Brannstrom I.O."/>
            <person name="Guillou S."/>
            <person name="Cros-Aarteil S."/>
            <person name="Calhoun S."/>
            <person name="Haridas S."/>
            <person name="Kuo A."/>
            <person name="Mondo S."/>
            <person name="Pangilinan J."/>
            <person name="Riley R."/>
            <person name="Labutti K."/>
            <person name="Andreopoulos B."/>
            <person name="Lipzen A."/>
            <person name="Chen C."/>
            <person name="Yanf M."/>
            <person name="Daum C."/>
            <person name="Ng V."/>
            <person name="Clum A."/>
            <person name="Ohm R."/>
            <person name="Martin F."/>
            <person name="Silar P."/>
            <person name="Natvig D."/>
            <person name="Lalanne C."/>
            <person name="Gautier V."/>
            <person name="Ament-Velasquez S.L."/>
            <person name="Kruys A."/>
            <person name="Hutchinson M.I."/>
            <person name="Powell A.J."/>
            <person name="Barry K."/>
            <person name="Miller A.N."/>
            <person name="Grigoriev I.V."/>
            <person name="Debuchy R."/>
            <person name="Gladieux P."/>
            <person name="Thoren M.H."/>
            <person name="Johannesson H."/>
        </authorList>
    </citation>
    <scope>NUCLEOTIDE SEQUENCE</scope>
    <source>
        <strain evidence="1">CBS 538.74</strain>
    </source>
</reference>
<reference evidence="1" key="1">
    <citation type="journal article" date="2023" name="Mol. Phylogenet. Evol.">
        <title>Genome-scale phylogeny and comparative genomics of the fungal order Sordariales.</title>
        <authorList>
            <person name="Hensen N."/>
            <person name="Bonometti L."/>
            <person name="Westerberg I."/>
            <person name="Brannstrom I.O."/>
            <person name="Guillou S."/>
            <person name="Cros-Aarteil S."/>
            <person name="Calhoun S."/>
            <person name="Haridas S."/>
            <person name="Kuo A."/>
            <person name="Mondo S."/>
            <person name="Pangilinan J."/>
            <person name="Riley R."/>
            <person name="LaButti K."/>
            <person name="Andreopoulos B."/>
            <person name="Lipzen A."/>
            <person name="Chen C."/>
            <person name="Yan M."/>
            <person name="Daum C."/>
            <person name="Ng V."/>
            <person name="Clum A."/>
            <person name="Steindorff A."/>
            <person name="Ohm R.A."/>
            <person name="Martin F."/>
            <person name="Silar P."/>
            <person name="Natvig D.O."/>
            <person name="Lalanne C."/>
            <person name="Gautier V."/>
            <person name="Ament-Velasquez S.L."/>
            <person name="Kruys A."/>
            <person name="Hutchinson M.I."/>
            <person name="Powell A.J."/>
            <person name="Barry K."/>
            <person name="Miller A.N."/>
            <person name="Grigoriev I.V."/>
            <person name="Debuchy R."/>
            <person name="Gladieux P."/>
            <person name="Hiltunen Thoren M."/>
            <person name="Johannesson H."/>
        </authorList>
    </citation>
    <scope>NUCLEOTIDE SEQUENCE</scope>
    <source>
        <strain evidence="1">CBS 538.74</strain>
    </source>
</reference>
<dbReference type="Proteomes" id="UP001302745">
    <property type="component" value="Unassembled WGS sequence"/>
</dbReference>
<proteinExistence type="predicted"/>
<sequence>MDNTVRNMGGSITLSDVECSQPDIADALCPPGLPRADPAGTSWSPQSFLKAPPIERPRCSHSTMAAIYHGTFKCASCKAEPPSGWLYRCTVDNDPRILDTYHKGDPVAFDNLGSHFAGEMSLGKFGADARSKKNSLLNEMSAEQLSSYTAEQLDTLLSQRESVREAIANERDKVGHRTIRCASEQYPNEDKPWVPGESAECQYKVCHRCYRVGRQKSWVSLDAVLHGDIMPTVATGFSFSFVGTRPVIDAGTVRHIGCRAVPLPRNHPASVERELPEPNILSRRTALRGTITQCTNDFLAVPRSLPSQSDEGISIADFIFEFEYSEHTLACCTPLPVATLTEEISLRYAPEPE</sequence>
<dbReference type="EMBL" id="MU856966">
    <property type="protein sequence ID" value="KAK4152665.1"/>
    <property type="molecule type" value="Genomic_DNA"/>
</dbReference>
<accession>A0AAN6VJW7</accession>
<evidence type="ECO:0000313" key="1">
    <source>
        <dbReference type="EMBL" id="KAK4152665.1"/>
    </source>
</evidence>
<keyword evidence="2" id="KW-1185">Reference proteome</keyword>
<name>A0AAN6VJW7_9PEZI</name>
<dbReference type="AlphaFoldDB" id="A0AAN6VJW7"/>
<comment type="caution">
    <text evidence="1">The sequence shown here is derived from an EMBL/GenBank/DDBJ whole genome shotgun (WGS) entry which is preliminary data.</text>
</comment>
<gene>
    <name evidence="1" type="ORF">C8A00DRAFT_34644</name>
</gene>
<organism evidence="1 2">
    <name type="scientific">Chaetomidium leptoderma</name>
    <dbReference type="NCBI Taxonomy" id="669021"/>
    <lineage>
        <taxon>Eukaryota</taxon>
        <taxon>Fungi</taxon>
        <taxon>Dikarya</taxon>
        <taxon>Ascomycota</taxon>
        <taxon>Pezizomycotina</taxon>
        <taxon>Sordariomycetes</taxon>
        <taxon>Sordariomycetidae</taxon>
        <taxon>Sordariales</taxon>
        <taxon>Chaetomiaceae</taxon>
        <taxon>Chaetomidium</taxon>
    </lineage>
</organism>
<protein>
    <submittedName>
        <fullName evidence="1">Uncharacterized protein</fullName>
    </submittedName>
</protein>